<sequence>MAKVRKRARPFGIGEDPRAAPGARTDCEPARPLTLRRAWQNGLWMYLLGLVFLALPLSSQVQQGGPELFWMSLLISAVAVLYLVAPWVCDAPIWGRVIYLVVFTIVLLSMIPFIEYQLVYFGVYLAILLATQLPWRISRVAIPMLVLLILGTGALFRDWVSVIIAAMSLVVGLSIAMGIENSRIDRRLRVAEKRVAGLAVVAERERISRDLHDILGHSLTAISIKAGLARRLLTADPAAAGPQIAEVEQLARQVLSDLRSTVSGIREVRLATELASSRSVLSAAGIRPELPIAVPLLPDPISELFGYVVREAVTNVVRHSEATRCTIVLQSDRVQVIDDGIGHPGGKYGSGLTGLAERLKESGGTLELLPAPGGGTMLVADLRSPEFREFERNRLKVGS</sequence>
<evidence type="ECO:0000256" key="2">
    <source>
        <dbReference type="ARBA" id="ARBA00022777"/>
    </source>
</evidence>
<proteinExistence type="predicted"/>
<evidence type="ECO:0000256" key="3">
    <source>
        <dbReference type="ARBA" id="ARBA00023012"/>
    </source>
</evidence>
<keyword evidence="8" id="KW-1185">Reference proteome</keyword>
<dbReference type="Pfam" id="PF07730">
    <property type="entry name" value="HisKA_3"/>
    <property type="match status" value="1"/>
</dbReference>
<dbReference type="GO" id="GO:0046983">
    <property type="term" value="F:protein dimerization activity"/>
    <property type="evidence" value="ECO:0007669"/>
    <property type="project" value="InterPro"/>
</dbReference>
<dbReference type="Gene3D" id="1.20.5.1930">
    <property type="match status" value="1"/>
</dbReference>
<dbReference type="PANTHER" id="PTHR24421:SF63">
    <property type="entry name" value="SENSOR HISTIDINE KINASE DESK"/>
    <property type="match status" value="1"/>
</dbReference>
<dbReference type="GO" id="GO:0016020">
    <property type="term" value="C:membrane"/>
    <property type="evidence" value="ECO:0007669"/>
    <property type="project" value="InterPro"/>
</dbReference>
<feature type="domain" description="Signal transduction histidine kinase subgroup 3 dimerisation and phosphoacceptor" evidence="6">
    <location>
        <begin position="203"/>
        <end position="268"/>
    </location>
</feature>
<dbReference type="Gene3D" id="3.30.565.10">
    <property type="entry name" value="Histidine kinase-like ATPase, C-terminal domain"/>
    <property type="match status" value="1"/>
</dbReference>
<dbReference type="PANTHER" id="PTHR24421">
    <property type="entry name" value="NITRATE/NITRITE SENSOR PROTEIN NARX-RELATED"/>
    <property type="match status" value="1"/>
</dbReference>
<dbReference type="EMBL" id="JACCBU010000001">
    <property type="protein sequence ID" value="NYE71196.1"/>
    <property type="molecule type" value="Genomic_DNA"/>
</dbReference>
<keyword evidence="1 7" id="KW-0808">Transferase</keyword>
<keyword evidence="5" id="KW-0812">Transmembrane</keyword>
<dbReference type="Proteomes" id="UP000569914">
    <property type="component" value="Unassembled WGS sequence"/>
</dbReference>
<protein>
    <submittedName>
        <fullName evidence="7">Two-component system sensor histidine kinase DesK</fullName>
        <ecNumber evidence="7">2.7.13.3</ecNumber>
    </submittedName>
</protein>
<feature type="transmembrane region" description="Helical" evidence="5">
    <location>
        <begin position="97"/>
        <end position="113"/>
    </location>
</feature>
<gene>
    <name evidence="7" type="ORF">BKA15_002525</name>
</gene>
<dbReference type="InterPro" id="IPR036890">
    <property type="entry name" value="HATPase_C_sf"/>
</dbReference>
<accession>A0A7Y9I733</accession>
<dbReference type="SUPFAM" id="SSF55874">
    <property type="entry name" value="ATPase domain of HSP90 chaperone/DNA topoisomerase II/histidine kinase"/>
    <property type="match status" value="1"/>
</dbReference>
<evidence type="ECO:0000313" key="8">
    <source>
        <dbReference type="Proteomes" id="UP000569914"/>
    </source>
</evidence>
<name>A0A7Y9I733_9ACTN</name>
<organism evidence="7 8">
    <name type="scientific">Microlunatus parietis</name>
    <dbReference type="NCBI Taxonomy" id="682979"/>
    <lineage>
        <taxon>Bacteria</taxon>
        <taxon>Bacillati</taxon>
        <taxon>Actinomycetota</taxon>
        <taxon>Actinomycetes</taxon>
        <taxon>Propionibacteriales</taxon>
        <taxon>Propionibacteriaceae</taxon>
        <taxon>Microlunatus</taxon>
    </lineage>
</organism>
<dbReference type="AlphaFoldDB" id="A0A7Y9I733"/>
<evidence type="ECO:0000256" key="1">
    <source>
        <dbReference type="ARBA" id="ARBA00022679"/>
    </source>
</evidence>
<dbReference type="EC" id="2.7.13.3" evidence="7"/>
<keyword evidence="5" id="KW-1133">Transmembrane helix</keyword>
<evidence type="ECO:0000256" key="5">
    <source>
        <dbReference type="SAM" id="Phobius"/>
    </source>
</evidence>
<dbReference type="GO" id="GO:0000155">
    <property type="term" value="F:phosphorelay sensor kinase activity"/>
    <property type="evidence" value="ECO:0007669"/>
    <property type="project" value="InterPro"/>
</dbReference>
<dbReference type="RefSeq" id="WP_179751191.1">
    <property type="nucleotide sequence ID" value="NZ_JACCBU010000001.1"/>
</dbReference>
<evidence type="ECO:0000256" key="4">
    <source>
        <dbReference type="SAM" id="MobiDB-lite"/>
    </source>
</evidence>
<feature type="transmembrane region" description="Helical" evidence="5">
    <location>
        <begin position="162"/>
        <end position="179"/>
    </location>
</feature>
<feature type="transmembrane region" description="Helical" evidence="5">
    <location>
        <begin position="140"/>
        <end position="156"/>
    </location>
</feature>
<evidence type="ECO:0000259" key="6">
    <source>
        <dbReference type="Pfam" id="PF07730"/>
    </source>
</evidence>
<dbReference type="InterPro" id="IPR050482">
    <property type="entry name" value="Sensor_HK_TwoCompSys"/>
</dbReference>
<evidence type="ECO:0000313" key="7">
    <source>
        <dbReference type="EMBL" id="NYE71196.1"/>
    </source>
</evidence>
<reference evidence="7 8" key="1">
    <citation type="submission" date="2020-07" db="EMBL/GenBank/DDBJ databases">
        <title>Sequencing the genomes of 1000 actinobacteria strains.</title>
        <authorList>
            <person name="Klenk H.-P."/>
        </authorList>
    </citation>
    <scope>NUCLEOTIDE SEQUENCE [LARGE SCALE GENOMIC DNA]</scope>
    <source>
        <strain evidence="7 8">DSM 22083</strain>
    </source>
</reference>
<feature type="transmembrane region" description="Helical" evidence="5">
    <location>
        <begin position="43"/>
        <end position="62"/>
    </location>
</feature>
<keyword evidence="2 7" id="KW-0418">Kinase</keyword>
<feature type="transmembrane region" description="Helical" evidence="5">
    <location>
        <begin position="68"/>
        <end position="85"/>
    </location>
</feature>
<keyword evidence="3" id="KW-0902">Two-component regulatory system</keyword>
<dbReference type="InterPro" id="IPR011712">
    <property type="entry name" value="Sig_transdc_His_kin_sub3_dim/P"/>
</dbReference>
<feature type="region of interest" description="Disordered" evidence="4">
    <location>
        <begin position="1"/>
        <end position="25"/>
    </location>
</feature>
<comment type="caution">
    <text evidence="7">The sequence shown here is derived from an EMBL/GenBank/DDBJ whole genome shotgun (WGS) entry which is preliminary data.</text>
</comment>
<keyword evidence="5" id="KW-0472">Membrane</keyword>
<dbReference type="CDD" id="cd16917">
    <property type="entry name" value="HATPase_UhpB-NarQ-NarX-like"/>
    <property type="match status" value="1"/>
</dbReference>